<dbReference type="Pfam" id="PF06150">
    <property type="entry name" value="ChaB"/>
    <property type="match status" value="1"/>
</dbReference>
<evidence type="ECO:0000313" key="1">
    <source>
        <dbReference type="EMBL" id="MCX5569929.1"/>
    </source>
</evidence>
<name>A0A9X3IKS3_9HYPH</name>
<proteinExistence type="predicted"/>
<dbReference type="InterPro" id="IPR037205">
    <property type="entry name" value="ChaB_sf"/>
</dbReference>
<evidence type="ECO:0000313" key="2">
    <source>
        <dbReference type="Proteomes" id="UP001144805"/>
    </source>
</evidence>
<dbReference type="SUPFAM" id="SSF140376">
    <property type="entry name" value="ChaB-like"/>
    <property type="match status" value="1"/>
</dbReference>
<dbReference type="EMBL" id="JAPKNK010000004">
    <property type="protein sequence ID" value="MCX5569929.1"/>
    <property type="molecule type" value="Genomic_DNA"/>
</dbReference>
<keyword evidence="2" id="KW-1185">Reference proteome</keyword>
<dbReference type="AlphaFoldDB" id="A0A9X3IKS3"/>
<accession>A0A9X3IKS3</accession>
<dbReference type="RefSeq" id="WP_266338896.1">
    <property type="nucleotide sequence ID" value="NZ_JAPKNK010000004.1"/>
</dbReference>
<dbReference type="InterPro" id="IPR009317">
    <property type="entry name" value="ChaB"/>
</dbReference>
<protein>
    <submittedName>
        <fullName evidence="1">ChaB family protein</fullName>
    </submittedName>
</protein>
<gene>
    <name evidence="1" type="ORF">OSH07_12050</name>
</gene>
<reference evidence="1" key="1">
    <citation type="submission" date="2022-11" db="EMBL/GenBank/DDBJ databases">
        <title>Biodiversity and phylogenetic relationships of bacteria.</title>
        <authorList>
            <person name="Machado R.A.R."/>
            <person name="Bhat A."/>
            <person name="Loulou A."/>
            <person name="Kallel S."/>
        </authorList>
    </citation>
    <scope>NUCLEOTIDE SEQUENCE</scope>
    <source>
        <strain evidence="1">K-TC2</strain>
    </source>
</reference>
<comment type="caution">
    <text evidence="1">The sequence shown here is derived from an EMBL/GenBank/DDBJ whole genome shotgun (WGS) entry which is preliminary data.</text>
</comment>
<sequence>MPYAELKDLPAAVRDHLPIHGQEIFRAAFNHAWDEYASRGDGEREEIARRVAWAAVKHKYRKDGDRWIAL</sequence>
<dbReference type="Gene3D" id="1.10.1740.70">
    <property type="entry name" value="ChaB"/>
    <property type="match status" value="1"/>
</dbReference>
<dbReference type="Proteomes" id="UP001144805">
    <property type="component" value="Unassembled WGS sequence"/>
</dbReference>
<organism evidence="1 2">
    <name type="scientific">Kaistia nematophila</name>
    <dbReference type="NCBI Taxonomy" id="2994654"/>
    <lineage>
        <taxon>Bacteria</taxon>
        <taxon>Pseudomonadati</taxon>
        <taxon>Pseudomonadota</taxon>
        <taxon>Alphaproteobacteria</taxon>
        <taxon>Hyphomicrobiales</taxon>
        <taxon>Kaistiaceae</taxon>
        <taxon>Kaistia</taxon>
    </lineage>
</organism>